<comment type="caution">
    <text evidence="12">The sequence shown here is derived from an EMBL/GenBank/DDBJ whole genome shotgun (WGS) entry which is preliminary data.</text>
</comment>
<dbReference type="GO" id="GO:0006533">
    <property type="term" value="P:L-aspartate catabolic process"/>
    <property type="evidence" value="ECO:0007669"/>
    <property type="project" value="TreeGrafter"/>
</dbReference>
<dbReference type="GO" id="GO:0005759">
    <property type="term" value="C:mitochondrial matrix"/>
    <property type="evidence" value="ECO:0007669"/>
    <property type="project" value="UniProtKB-SubCell"/>
</dbReference>
<dbReference type="PANTHER" id="PTHR11879:SF22">
    <property type="entry name" value="ASPARTATE AMINOTRANSFERASE, MITOCHONDRIAL"/>
    <property type="match status" value="1"/>
</dbReference>
<dbReference type="InterPro" id="IPR015421">
    <property type="entry name" value="PyrdxlP-dep_Trfase_major"/>
</dbReference>
<dbReference type="FunFam" id="3.90.1150.10:FF:000160">
    <property type="entry name" value="Similar to aspartate aminotransferase"/>
    <property type="match status" value="1"/>
</dbReference>
<dbReference type="AlphaFoldDB" id="A0A9N9F7V7"/>
<proteinExistence type="inferred from homology"/>
<organism evidence="12 13">
    <name type="scientific">Paraglomus occultum</name>
    <dbReference type="NCBI Taxonomy" id="144539"/>
    <lineage>
        <taxon>Eukaryota</taxon>
        <taxon>Fungi</taxon>
        <taxon>Fungi incertae sedis</taxon>
        <taxon>Mucoromycota</taxon>
        <taxon>Glomeromycotina</taxon>
        <taxon>Glomeromycetes</taxon>
        <taxon>Paraglomerales</taxon>
        <taxon>Paraglomeraceae</taxon>
        <taxon>Paraglomus</taxon>
    </lineage>
</organism>
<comment type="similarity">
    <text evidence="3">Belongs to the class-I pyridoxal-phosphate-dependent aminotransferase family.</text>
</comment>
<evidence type="ECO:0000313" key="12">
    <source>
        <dbReference type="EMBL" id="CAG8514836.1"/>
    </source>
</evidence>
<comment type="cofactor">
    <cofactor evidence="1">
        <name>pyridoxal 5'-phosphate</name>
        <dbReference type="ChEBI" id="CHEBI:597326"/>
    </cofactor>
</comment>
<feature type="domain" description="Aminotransferase class I/classII large" evidence="11">
    <location>
        <begin position="54"/>
        <end position="432"/>
    </location>
</feature>
<dbReference type="InterPro" id="IPR000796">
    <property type="entry name" value="Asp_trans"/>
</dbReference>
<dbReference type="PROSITE" id="PS00105">
    <property type="entry name" value="AA_TRANSFER_CLASS_1"/>
    <property type="match status" value="1"/>
</dbReference>
<dbReference type="GO" id="GO:0004069">
    <property type="term" value="F:L-aspartate:2-oxoglutarate aminotransferase activity"/>
    <property type="evidence" value="ECO:0007669"/>
    <property type="project" value="UniProtKB-EC"/>
</dbReference>
<evidence type="ECO:0000256" key="9">
    <source>
        <dbReference type="ARBA" id="ARBA00049185"/>
    </source>
</evidence>
<evidence type="ECO:0000256" key="2">
    <source>
        <dbReference type="ARBA" id="ARBA00004305"/>
    </source>
</evidence>
<reference evidence="12" key="1">
    <citation type="submission" date="2021-06" db="EMBL/GenBank/DDBJ databases">
        <authorList>
            <person name="Kallberg Y."/>
            <person name="Tangrot J."/>
            <person name="Rosling A."/>
        </authorList>
    </citation>
    <scope>NUCLEOTIDE SEQUENCE</scope>
    <source>
        <strain evidence="12">IA702</strain>
    </source>
</reference>
<dbReference type="SUPFAM" id="SSF53383">
    <property type="entry name" value="PLP-dependent transferases"/>
    <property type="match status" value="1"/>
</dbReference>
<comment type="catalytic activity">
    <reaction evidence="9 10">
        <text>L-aspartate + 2-oxoglutarate = oxaloacetate + L-glutamate</text>
        <dbReference type="Rhea" id="RHEA:21824"/>
        <dbReference type="ChEBI" id="CHEBI:16452"/>
        <dbReference type="ChEBI" id="CHEBI:16810"/>
        <dbReference type="ChEBI" id="CHEBI:29985"/>
        <dbReference type="ChEBI" id="CHEBI:29991"/>
        <dbReference type="EC" id="2.6.1.1"/>
    </reaction>
</comment>
<evidence type="ECO:0000256" key="8">
    <source>
        <dbReference type="ARBA" id="ARBA00023128"/>
    </source>
</evidence>
<dbReference type="Gene3D" id="3.40.640.10">
    <property type="entry name" value="Type I PLP-dependent aspartate aminotransferase-like (Major domain)"/>
    <property type="match status" value="1"/>
</dbReference>
<sequence>MLSLRSSTITKTLHKYSPRSGLYRFASTWANVEQGPPDAILGITEAYKKDTDPKKINLGVGAYRDDNGKPYVLNAVRKAEQKLLNDKLDKEYLPITGLASFTKEAGKLAFGADFISSNGGNIVISQSISGTGALRIGGSFLGRFYPHAKTIYVPTPTWGNHKAVFSDSGLGVAQYRYFDKNTNGLDFNGMKEDILNAPKNSIILLHACAHNPTGVDPTPAQWDDLSELLKERSHFAFFDMAYQGFASGDIDKDAYAVRKFASDGHQVILCQSFAKNMGLYGERAGAFSLITSNPKEKAAVESQIKILIRPMYSNPPVNGARIASLVLSDPALRSEWLSEVKDMANRIITMREKLQNHLVNDFQSKKSWNHITDQIGMFCFTGLAPDQVTIAPQNTFKAERLTRDFHVYLTKDGRISMAGVTSHNVKYLAEAIHEVTK</sequence>
<protein>
    <recommendedName>
        <fullName evidence="10">Aspartate aminotransferase</fullName>
        <ecNumber evidence="10">2.6.1.1</ecNumber>
    </recommendedName>
</protein>
<comment type="miscellaneous">
    <text evidence="10">In eukaryotes there are cytoplasmic, mitochondrial and chloroplastic isozymes.</text>
</comment>
<dbReference type="Proteomes" id="UP000789572">
    <property type="component" value="Unassembled WGS sequence"/>
</dbReference>
<dbReference type="GO" id="GO:0030170">
    <property type="term" value="F:pyridoxal phosphate binding"/>
    <property type="evidence" value="ECO:0007669"/>
    <property type="project" value="InterPro"/>
</dbReference>
<dbReference type="EC" id="2.6.1.1" evidence="10"/>
<name>A0A9N9F7V7_9GLOM</name>
<evidence type="ECO:0000256" key="6">
    <source>
        <dbReference type="ARBA" id="ARBA00022679"/>
    </source>
</evidence>
<dbReference type="OrthoDB" id="6752799at2759"/>
<evidence type="ECO:0000256" key="7">
    <source>
        <dbReference type="ARBA" id="ARBA00022898"/>
    </source>
</evidence>
<dbReference type="Pfam" id="PF00155">
    <property type="entry name" value="Aminotran_1_2"/>
    <property type="match status" value="1"/>
</dbReference>
<keyword evidence="5 10" id="KW-0032">Aminotransferase</keyword>
<evidence type="ECO:0000313" key="13">
    <source>
        <dbReference type="Proteomes" id="UP000789572"/>
    </source>
</evidence>
<dbReference type="InterPro" id="IPR004839">
    <property type="entry name" value="Aminotransferase_I/II_large"/>
</dbReference>
<keyword evidence="7" id="KW-0663">Pyridoxal phosphate</keyword>
<dbReference type="Gene3D" id="3.90.1150.10">
    <property type="entry name" value="Aspartate Aminotransferase, domain 1"/>
    <property type="match status" value="1"/>
</dbReference>
<accession>A0A9N9F7V7</accession>
<evidence type="ECO:0000256" key="5">
    <source>
        <dbReference type="ARBA" id="ARBA00022576"/>
    </source>
</evidence>
<evidence type="ECO:0000256" key="1">
    <source>
        <dbReference type="ARBA" id="ARBA00001933"/>
    </source>
</evidence>
<gene>
    <name evidence="12" type="ORF">POCULU_LOCUS3263</name>
</gene>
<evidence type="ECO:0000259" key="11">
    <source>
        <dbReference type="Pfam" id="PF00155"/>
    </source>
</evidence>
<dbReference type="InterPro" id="IPR015422">
    <property type="entry name" value="PyrdxlP-dep_Trfase_small"/>
</dbReference>
<evidence type="ECO:0000256" key="10">
    <source>
        <dbReference type="RuleBase" id="RU000480"/>
    </source>
</evidence>
<dbReference type="PANTHER" id="PTHR11879">
    <property type="entry name" value="ASPARTATE AMINOTRANSFERASE"/>
    <property type="match status" value="1"/>
</dbReference>
<dbReference type="FunFam" id="3.90.1150.10:FF:000001">
    <property type="entry name" value="Aspartate aminotransferase"/>
    <property type="match status" value="1"/>
</dbReference>
<dbReference type="FunFam" id="3.40.640.10:FF:000026">
    <property type="entry name" value="Aspartate aminotransferase"/>
    <property type="match status" value="1"/>
</dbReference>
<evidence type="ECO:0000256" key="4">
    <source>
        <dbReference type="ARBA" id="ARBA00011738"/>
    </source>
</evidence>
<keyword evidence="8" id="KW-0496">Mitochondrion</keyword>
<dbReference type="InterPro" id="IPR004838">
    <property type="entry name" value="NHTrfase_class1_PyrdxlP-BS"/>
</dbReference>
<comment type="subunit">
    <text evidence="4 10">Homodimer.</text>
</comment>
<dbReference type="CDD" id="cd00609">
    <property type="entry name" value="AAT_like"/>
    <property type="match status" value="1"/>
</dbReference>
<keyword evidence="13" id="KW-1185">Reference proteome</keyword>
<keyword evidence="6 10" id="KW-0808">Transferase</keyword>
<comment type="subcellular location">
    <subcellularLocation>
        <location evidence="2">Mitochondrion matrix</location>
    </subcellularLocation>
</comment>
<dbReference type="PRINTS" id="PR00799">
    <property type="entry name" value="TRANSAMINASE"/>
</dbReference>
<evidence type="ECO:0000256" key="3">
    <source>
        <dbReference type="ARBA" id="ARBA00007441"/>
    </source>
</evidence>
<dbReference type="InterPro" id="IPR015424">
    <property type="entry name" value="PyrdxlP-dep_Trfase"/>
</dbReference>
<dbReference type="EMBL" id="CAJVPJ010000349">
    <property type="protein sequence ID" value="CAG8514836.1"/>
    <property type="molecule type" value="Genomic_DNA"/>
</dbReference>
<dbReference type="NCBIfam" id="NF006719">
    <property type="entry name" value="PRK09257.1"/>
    <property type="match status" value="1"/>
</dbReference>